<dbReference type="EMBL" id="CAJNYV010002435">
    <property type="protein sequence ID" value="CAF3478650.1"/>
    <property type="molecule type" value="Genomic_DNA"/>
</dbReference>
<dbReference type="Proteomes" id="UP000663865">
    <property type="component" value="Unassembled WGS sequence"/>
</dbReference>
<dbReference type="InterPro" id="IPR036116">
    <property type="entry name" value="FN3_sf"/>
</dbReference>
<dbReference type="Pfam" id="PF07679">
    <property type="entry name" value="I-set"/>
    <property type="match status" value="3"/>
</dbReference>
<keyword evidence="14" id="KW-0732">Signal</keyword>
<keyword evidence="5" id="KW-0677">Repeat</keyword>
<dbReference type="InterPro" id="IPR013098">
    <property type="entry name" value="Ig_I-set"/>
</dbReference>
<evidence type="ECO:0000256" key="4">
    <source>
        <dbReference type="ARBA" id="ARBA00022692"/>
    </source>
</evidence>
<feature type="domain" description="Ig-like" evidence="15">
    <location>
        <begin position="505"/>
        <end position="594"/>
    </location>
</feature>
<dbReference type="Pfam" id="PF13927">
    <property type="entry name" value="Ig_3"/>
    <property type="match status" value="2"/>
</dbReference>
<dbReference type="CDD" id="cd00063">
    <property type="entry name" value="FN3"/>
    <property type="match status" value="1"/>
</dbReference>
<dbReference type="GO" id="GO:0005886">
    <property type="term" value="C:plasma membrane"/>
    <property type="evidence" value="ECO:0007669"/>
    <property type="project" value="UniProtKB-SubCell"/>
</dbReference>
<evidence type="ECO:0000256" key="13">
    <source>
        <dbReference type="SAM" id="Phobius"/>
    </source>
</evidence>
<dbReference type="Pfam" id="PF13882">
    <property type="entry name" value="Bravo_FIGEY"/>
    <property type="match status" value="1"/>
</dbReference>
<keyword evidence="7 13" id="KW-1133">Transmembrane helix</keyword>
<keyword evidence="9" id="KW-1015">Disulfide bond</keyword>
<keyword evidence="10" id="KW-0325">Glycoprotein</keyword>
<dbReference type="SMART" id="SM00409">
    <property type="entry name" value="IG"/>
    <property type="match status" value="6"/>
</dbReference>
<dbReference type="GO" id="GO:0007411">
    <property type="term" value="P:axon guidance"/>
    <property type="evidence" value="ECO:0007669"/>
    <property type="project" value="TreeGrafter"/>
</dbReference>
<feature type="domain" description="Ig-like" evidence="15">
    <location>
        <begin position="319"/>
        <end position="397"/>
    </location>
</feature>
<dbReference type="InterPro" id="IPR026966">
    <property type="entry name" value="Neurofascin/L1/NrCAM_C"/>
</dbReference>
<feature type="chain" id="PRO_5032652009" evidence="14">
    <location>
        <begin position="19"/>
        <end position="1315"/>
    </location>
</feature>
<dbReference type="InterPro" id="IPR007110">
    <property type="entry name" value="Ig-like_dom"/>
</dbReference>
<comment type="caution">
    <text evidence="17">The sequence shown here is derived from an EMBL/GenBank/DDBJ whole genome shotgun (WGS) entry which is preliminary data.</text>
</comment>
<evidence type="ECO:0000259" key="15">
    <source>
        <dbReference type="PROSITE" id="PS50835"/>
    </source>
</evidence>
<dbReference type="GO" id="GO:0098609">
    <property type="term" value="P:cell-cell adhesion"/>
    <property type="evidence" value="ECO:0007669"/>
    <property type="project" value="TreeGrafter"/>
</dbReference>
<dbReference type="PROSITE" id="PS50835">
    <property type="entry name" value="IG_LIKE"/>
    <property type="match status" value="6"/>
</dbReference>
<evidence type="ECO:0000313" key="17">
    <source>
        <dbReference type="EMBL" id="CAF3478650.1"/>
    </source>
</evidence>
<feature type="transmembrane region" description="Helical" evidence="13">
    <location>
        <begin position="1179"/>
        <end position="1200"/>
    </location>
</feature>
<feature type="domain" description="Fibronectin type-III" evidence="16">
    <location>
        <begin position="967"/>
        <end position="1066"/>
    </location>
</feature>
<dbReference type="SUPFAM" id="SSF49265">
    <property type="entry name" value="Fibronectin type III"/>
    <property type="match status" value="5"/>
</dbReference>
<feature type="domain" description="Fibronectin type-III" evidence="16">
    <location>
        <begin position="749"/>
        <end position="854"/>
    </location>
</feature>
<sequence length="1315" mass="148754">MALSNFVYSLFLFSFVYSISIPPSILEEPDSDIIFDSRLNLQLACLAKGEPTPTYTWTKNGYLYETNEQNNRVTMANDSGMLTFIQPQSIDQGWYQCNATNIWGTAVSRRVHVRIAELGEFPIYDRAQVIQVRRGDSLRIPCKPPISVPDPEIYWTDNTNSDNQIGFRVASSRIQQDYDGNLYLINVKDEDEEKQFTCNVFSGKLDVIRRGSVTKLKVIKTEPIERKPTKLWSSEANKVFLKGQKLSLKCVFDGLPTPDVIWRKDNGGLPEQRSNINREKQELIITDLQYEDAGVYECRGHNELGYDGFAINVQVEAAPYWLEKPKDAYLVEGETVDVICNAESKPASKNTQWLINGVPLQDINVPYNPRRRIMRNRMIIQNVTKFDTAVYQCNISNVHGYVFANFFINIISEKPTIKRGPETFYHLVEGQNIILPCETIGASSSKIYWNKRNRIITSARYSISKDGSLTIPAAVLSDSGVYVCNATNKFGFDTRNTTLTVKQKTRIQTGPSNQQVRRGYQAIFRCTATVDPSLTYNIDWYKDGELLTYAGRFIKDIADQNTLKIVDVQFDDSGSYVCRASTELDFDDASATLIVQDRPNRPKITKVICNGSSDQPFSIVQWRGTGDNNARILYYELQYNTTFQPNDWISIPIEQRKESFSEIKLPDGSIKLEPKAISNGLNIEEKKPIPYCFCLAFNTTHIPSSQNDLRVSLSCWANYTFRVIAYNRIGASEASPTSEPLCTTKTCRPKTNPEGIKSSTAQSALLLIEWESMPKIKWSSPDFWYEVGWRQYALDNSSEPFSTEIIYPPNYQFTIPNTMTDMRYQYYVKAVNQQTGANNSTDAIEPPVYNIAFAGDSAPTYVPRNFRVLQMLDSTTVQFAWDPPLSSDEINIRGALKAYQIEIFRLDNPVKSRLLISDILPNQTSSTVFNAPPNADVGAHIRIETERYLGPTSPVIQFPTREGRPEPVTNLRGVPYTSNGIFLLWDPPDETNGVIIGYQIDYKPIESIAAQPGVDQPSILLRDDARRNYLLSGLKPNTKYRVQVRPRTSIGLSTSPAIIELTTNLTLAPSKPTFTVTQRGQTFFNVSFDPTIMTIPGSVYYVQYKENDQDDQTTTFKESYNVSNDRTILVNSLEPGKTYTTILVAGDGILSETKSDPQMVSTRKKECFDRAPRVIESPWFIGIIISVIVLIIVFAIVCGIMRRKGGKYSAGVDGKSTLYNSIQRIQDKEMLHGPSGYGDSDGKFSEYYRAPSDASMKHSRTSLQNGDDRDSMAEFNDEKDRSRFTEDGSFIGQYGRDDKRHTYLVKYDESDGFPN</sequence>
<dbReference type="InterPro" id="IPR003599">
    <property type="entry name" value="Ig_sub"/>
</dbReference>
<dbReference type="InterPro" id="IPR013783">
    <property type="entry name" value="Ig-like_fold"/>
</dbReference>
<feature type="domain" description="Fibronectin type-III" evidence="16">
    <location>
        <begin position="862"/>
        <end position="963"/>
    </location>
</feature>
<evidence type="ECO:0000313" key="18">
    <source>
        <dbReference type="Proteomes" id="UP000663865"/>
    </source>
</evidence>
<evidence type="ECO:0000256" key="11">
    <source>
        <dbReference type="ARBA" id="ARBA00023319"/>
    </source>
</evidence>
<proteinExistence type="predicted"/>
<keyword evidence="4 13" id="KW-0812">Transmembrane</keyword>
<feature type="domain" description="Ig-like" evidence="15">
    <location>
        <begin position="23"/>
        <end position="116"/>
    </location>
</feature>
<feature type="region of interest" description="Disordered" evidence="12">
    <location>
        <begin position="1251"/>
        <end position="1291"/>
    </location>
</feature>
<evidence type="ECO:0000259" key="16">
    <source>
        <dbReference type="PROSITE" id="PS50853"/>
    </source>
</evidence>
<evidence type="ECO:0000256" key="14">
    <source>
        <dbReference type="SAM" id="SignalP"/>
    </source>
</evidence>
<reference evidence="17" key="1">
    <citation type="submission" date="2021-02" db="EMBL/GenBank/DDBJ databases">
        <authorList>
            <person name="Nowell W R."/>
        </authorList>
    </citation>
    <scope>NUCLEOTIDE SEQUENCE</scope>
</reference>
<feature type="domain" description="Ig-like" evidence="15">
    <location>
        <begin position="228"/>
        <end position="316"/>
    </location>
</feature>
<evidence type="ECO:0000256" key="5">
    <source>
        <dbReference type="ARBA" id="ARBA00022737"/>
    </source>
</evidence>
<dbReference type="SUPFAM" id="SSF48726">
    <property type="entry name" value="Immunoglobulin"/>
    <property type="match status" value="6"/>
</dbReference>
<dbReference type="FunFam" id="2.60.40.10:FF:000005">
    <property type="entry name" value="Neuronal cell adhesion molecule"/>
    <property type="match status" value="1"/>
</dbReference>
<keyword evidence="3" id="KW-1003">Cell membrane</keyword>
<feature type="region of interest" description="Disordered" evidence="12">
    <location>
        <begin position="733"/>
        <end position="756"/>
    </location>
</feature>
<comment type="subcellular location">
    <subcellularLocation>
        <location evidence="1">Cell membrane</location>
    </subcellularLocation>
    <subcellularLocation>
        <location evidence="2">Membrane</location>
        <topology evidence="2">Single-pass type I membrane protein</topology>
    </subcellularLocation>
</comment>
<dbReference type="InterPro" id="IPR003598">
    <property type="entry name" value="Ig_sub2"/>
</dbReference>
<feature type="domain" description="Fibronectin type-III" evidence="16">
    <location>
        <begin position="1068"/>
        <end position="1165"/>
    </location>
</feature>
<organism evidence="17 18">
    <name type="scientific">Rotaria socialis</name>
    <dbReference type="NCBI Taxonomy" id="392032"/>
    <lineage>
        <taxon>Eukaryota</taxon>
        <taxon>Metazoa</taxon>
        <taxon>Spiralia</taxon>
        <taxon>Gnathifera</taxon>
        <taxon>Rotifera</taxon>
        <taxon>Eurotatoria</taxon>
        <taxon>Bdelloidea</taxon>
        <taxon>Philodinida</taxon>
        <taxon>Philodinidae</taxon>
        <taxon>Rotaria</taxon>
    </lineage>
</organism>
<dbReference type="InterPro" id="IPR036179">
    <property type="entry name" value="Ig-like_dom_sf"/>
</dbReference>
<dbReference type="GO" id="GO:0030424">
    <property type="term" value="C:axon"/>
    <property type="evidence" value="ECO:0007669"/>
    <property type="project" value="TreeGrafter"/>
</dbReference>
<evidence type="ECO:0000256" key="8">
    <source>
        <dbReference type="ARBA" id="ARBA00023136"/>
    </source>
</evidence>
<evidence type="ECO:0000256" key="12">
    <source>
        <dbReference type="SAM" id="MobiDB-lite"/>
    </source>
</evidence>
<feature type="domain" description="Ig-like" evidence="15">
    <location>
        <begin position="122"/>
        <end position="214"/>
    </location>
</feature>
<gene>
    <name evidence="17" type="ORF">KIK155_LOCUS14343</name>
</gene>
<feature type="compositionally biased region" description="Basic and acidic residues" evidence="12">
    <location>
        <begin position="1266"/>
        <end position="1286"/>
    </location>
</feature>
<evidence type="ECO:0000256" key="2">
    <source>
        <dbReference type="ARBA" id="ARBA00004479"/>
    </source>
</evidence>
<dbReference type="Pfam" id="PF00041">
    <property type="entry name" value="fn3"/>
    <property type="match status" value="1"/>
</dbReference>
<evidence type="ECO:0000256" key="3">
    <source>
        <dbReference type="ARBA" id="ARBA00022475"/>
    </source>
</evidence>
<evidence type="ECO:0000256" key="7">
    <source>
        <dbReference type="ARBA" id="ARBA00022989"/>
    </source>
</evidence>
<accession>A0A818FS54</accession>
<keyword evidence="11" id="KW-0393">Immunoglobulin domain</keyword>
<evidence type="ECO:0000256" key="10">
    <source>
        <dbReference type="ARBA" id="ARBA00023180"/>
    </source>
</evidence>
<protein>
    <submittedName>
        <fullName evidence="17">Uncharacterized protein</fullName>
    </submittedName>
</protein>
<dbReference type="SMART" id="SM00408">
    <property type="entry name" value="IGc2"/>
    <property type="match status" value="6"/>
</dbReference>
<dbReference type="SMART" id="SM00060">
    <property type="entry name" value="FN3"/>
    <property type="match status" value="4"/>
</dbReference>
<feature type="signal peptide" evidence="14">
    <location>
        <begin position="1"/>
        <end position="18"/>
    </location>
</feature>
<keyword evidence="6" id="KW-0130">Cell adhesion</keyword>
<feature type="compositionally biased region" description="Polar residues" evidence="12">
    <location>
        <begin position="734"/>
        <end position="746"/>
    </location>
</feature>
<dbReference type="PANTHER" id="PTHR44170:SF6">
    <property type="entry name" value="CONTACTIN"/>
    <property type="match status" value="1"/>
</dbReference>
<keyword evidence="8 13" id="KW-0472">Membrane</keyword>
<evidence type="ECO:0000256" key="6">
    <source>
        <dbReference type="ARBA" id="ARBA00022889"/>
    </source>
</evidence>
<feature type="domain" description="Ig-like" evidence="15">
    <location>
        <begin position="415"/>
        <end position="500"/>
    </location>
</feature>
<name>A0A818FS54_9BILA</name>
<dbReference type="InterPro" id="IPR003961">
    <property type="entry name" value="FN3_dom"/>
</dbReference>
<dbReference type="Gene3D" id="2.60.40.10">
    <property type="entry name" value="Immunoglobulins"/>
    <property type="match status" value="11"/>
</dbReference>
<dbReference type="PANTHER" id="PTHR44170">
    <property type="entry name" value="PROTEIN SIDEKICK"/>
    <property type="match status" value="1"/>
</dbReference>
<dbReference type="PROSITE" id="PS50853">
    <property type="entry name" value="FN3"/>
    <property type="match status" value="4"/>
</dbReference>
<evidence type="ECO:0000256" key="1">
    <source>
        <dbReference type="ARBA" id="ARBA00004236"/>
    </source>
</evidence>
<evidence type="ECO:0000256" key="9">
    <source>
        <dbReference type="ARBA" id="ARBA00023157"/>
    </source>
</evidence>